<reference evidence="2" key="1">
    <citation type="submission" date="2023-03" db="EMBL/GenBank/DDBJ databases">
        <title>Massive genome expansion in bonnet fungi (Mycena s.s.) driven by repeated elements and novel gene families across ecological guilds.</title>
        <authorList>
            <consortium name="Lawrence Berkeley National Laboratory"/>
            <person name="Harder C.B."/>
            <person name="Miyauchi S."/>
            <person name="Viragh M."/>
            <person name="Kuo A."/>
            <person name="Thoen E."/>
            <person name="Andreopoulos B."/>
            <person name="Lu D."/>
            <person name="Skrede I."/>
            <person name="Drula E."/>
            <person name="Henrissat B."/>
            <person name="Morin E."/>
            <person name="Kohler A."/>
            <person name="Barry K."/>
            <person name="LaButti K."/>
            <person name="Morin E."/>
            <person name="Salamov A."/>
            <person name="Lipzen A."/>
            <person name="Mereny Z."/>
            <person name="Hegedus B."/>
            <person name="Baldrian P."/>
            <person name="Stursova M."/>
            <person name="Weitz H."/>
            <person name="Taylor A."/>
            <person name="Grigoriev I.V."/>
            <person name="Nagy L.G."/>
            <person name="Martin F."/>
            <person name="Kauserud H."/>
        </authorList>
    </citation>
    <scope>NUCLEOTIDE SEQUENCE</scope>
    <source>
        <strain evidence="2">CBHHK067</strain>
    </source>
</reference>
<organism evidence="2 3">
    <name type="scientific">Mycena rosella</name>
    <name type="common">Pink bonnet</name>
    <name type="synonym">Agaricus rosellus</name>
    <dbReference type="NCBI Taxonomy" id="1033263"/>
    <lineage>
        <taxon>Eukaryota</taxon>
        <taxon>Fungi</taxon>
        <taxon>Dikarya</taxon>
        <taxon>Basidiomycota</taxon>
        <taxon>Agaricomycotina</taxon>
        <taxon>Agaricomycetes</taxon>
        <taxon>Agaricomycetidae</taxon>
        <taxon>Agaricales</taxon>
        <taxon>Marasmiineae</taxon>
        <taxon>Mycenaceae</taxon>
        <taxon>Mycena</taxon>
    </lineage>
</organism>
<dbReference type="AlphaFoldDB" id="A0AAD7FNW2"/>
<proteinExistence type="predicted"/>
<keyword evidence="3" id="KW-1185">Reference proteome</keyword>
<name>A0AAD7FNW2_MYCRO</name>
<comment type="caution">
    <text evidence="2">The sequence shown here is derived from an EMBL/GenBank/DDBJ whole genome shotgun (WGS) entry which is preliminary data.</text>
</comment>
<feature type="compositionally biased region" description="Polar residues" evidence="1">
    <location>
        <begin position="138"/>
        <end position="155"/>
    </location>
</feature>
<evidence type="ECO:0000313" key="3">
    <source>
        <dbReference type="Proteomes" id="UP001221757"/>
    </source>
</evidence>
<gene>
    <name evidence="2" type="ORF">B0H17DRAFT_1218034</name>
</gene>
<evidence type="ECO:0000313" key="2">
    <source>
        <dbReference type="EMBL" id="KAJ7629859.1"/>
    </source>
</evidence>
<sequence length="155" mass="16689">MSCANGQRDAGGVRSSLLQALSRIIARKRLPAISADISVRQSARNPILHPVVQNAARLVVAVPSHLCSLSETPILSARRLRPPASSRDPPRPLLPAQSRHPPPHPQTKQARKAAEQSRLLLVPPASPRSGPPAAPTLTKESPPNRTAPYQQRTYA</sequence>
<accession>A0AAD7FNW2</accession>
<evidence type="ECO:0000256" key="1">
    <source>
        <dbReference type="SAM" id="MobiDB-lite"/>
    </source>
</evidence>
<dbReference type="Proteomes" id="UP001221757">
    <property type="component" value="Unassembled WGS sequence"/>
</dbReference>
<dbReference type="EMBL" id="JARKIE010000529">
    <property type="protein sequence ID" value="KAJ7629859.1"/>
    <property type="molecule type" value="Genomic_DNA"/>
</dbReference>
<protein>
    <submittedName>
        <fullName evidence="2">Uncharacterized protein</fullName>
    </submittedName>
</protein>
<feature type="region of interest" description="Disordered" evidence="1">
    <location>
        <begin position="72"/>
        <end position="155"/>
    </location>
</feature>
<feature type="compositionally biased region" description="Pro residues" evidence="1">
    <location>
        <begin position="124"/>
        <end position="134"/>
    </location>
</feature>